<evidence type="ECO:0000313" key="6">
    <source>
        <dbReference type="EMBL" id="ACV62433.1"/>
    </source>
</evidence>
<dbReference type="AlphaFoldDB" id="C8VVR9"/>
<dbReference type="EMBL" id="CP001720">
    <property type="protein sequence ID" value="ACV63303.1"/>
    <property type="molecule type" value="Genomic_DNA"/>
</dbReference>
<dbReference type="KEGG" id="dae:Dtox_2497"/>
<protein>
    <submittedName>
        <fullName evidence="5">Transposase IS116/IS110/IS902 family protein</fullName>
    </submittedName>
</protein>
<dbReference type="KEGG" id="dae:Dtox_1520"/>
<dbReference type="HOGENOM" id="CLU_036902_4_4_9"/>
<dbReference type="InterPro" id="IPR047650">
    <property type="entry name" value="Transpos_IS110"/>
</dbReference>
<dbReference type="KEGG" id="dae:Dtox_1574"/>
<dbReference type="EMBL" id="CP001720">
    <property type="protein sequence ID" value="ACV61769.1"/>
    <property type="molecule type" value="Genomic_DNA"/>
</dbReference>
<dbReference type="EMBL" id="CP001720">
    <property type="protein sequence ID" value="ACV62433.1"/>
    <property type="molecule type" value="Genomic_DNA"/>
</dbReference>
<reference evidence="5 9" key="1">
    <citation type="journal article" date="2009" name="Stand. Genomic Sci.">
        <title>Complete genome sequence of Desulfotomaculum acetoxidans type strain (5575).</title>
        <authorList>
            <person name="Spring S."/>
            <person name="Lapidus A."/>
            <person name="Schroder M."/>
            <person name="Gleim D."/>
            <person name="Sims D."/>
            <person name="Meincke L."/>
            <person name="Glavina Del Rio T."/>
            <person name="Tice H."/>
            <person name="Copeland A."/>
            <person name="Cheng J.F."/>
            <person name="Lucas S."/>
            <person name="Chen F."/>
            <person name="Nolan M."/>
            <person name="Bruce D."/>
            <person name="Goodwin L."/>
            <person name="Pitluck S."/>
            <person name="Ivanova N."/>
            <person name="Mavromatis K."/>
            <person name="Mikhailova N."/>
            <person name="Pati A."/>
            <person name="Chen A."/>
            <person name="Palaniappan K."/>
            <person name="Land M."/>
            <person name="Hauser L."/>
            <person name="Chang Y.J."/>
            <person name="Jeffries C.D."/>
            <person name="Chain P."/>
            <person name="Saunders E."/>
            <person name="Brettin T."/>
            <person name="Detter J.C."/>
            <person name="Goker M."/>
            <person name="Bristow J."/>
            <person name="Eisen J.A."/>
            <person name="Markowitz V."/>
            <person name="Hugenholtz P."/>
            <person name="Kyrpides N.C."/>
            <person name="Klenk H.P."/>
            <person name="Han C."/>
        </authorList>
    </citation>
    <scope>NUCLEOTIDE SEQUENCE [LARGE SCALE GENOMIC DNA]</scope>
    <source>
        <strain evidence="9">ATCC 49208 / DSM 771 / VKM B-1644</strain>
        <strain evidence="5">DSM 771</strain>
    </source>
</reference>
<dbReference type="PANTHER" id="PTHR33055:SF15">
    <property type="entry name" value="TRANSPOSASE-RELATED"/>
    <property type="match status" value="1"/>
</dbReference>
<organism evidence="5 9">
    <name type="scientific">Desulfofarcimen acetoxidans (strain ATCC 49208 / DSM 771 / KCTC 5769 / VKM B-1644 / 5575)</name>
    <name type="common">Desulfotomaculum acetoxidans</name>
    <dbReference type="NCBI Taxonomy" id="485916"/>
    <lineage>
        <taxon>Bacteria</taxon>
        <taxon>Bacillati</taxon>
        <taxon>Bacillota</taxon>
        <taxon>Clostridia</taxon>
        <taxon>Eubacteriales</taxon>
        <taxon>Peptococcaceae</taxon>
        <taxon>Desulfofarcimen</taxon>
    </lineage>
</organism>
<dbReference type="EMBL" id="CP001720">
    <property type="protein sequence ID" value="ACV61750.1"/>
    <property type="molecule type" value="Genomic_DNA"/>
</dbReference>
<dbReference type="KEGG" id="dae:Dtox_3682"/>
<dbReference type="RefSeq" id="WP_015756467.1">
    <property type="nucleotide sequence ID" value="NC_013216.1"/>
</dbReference>
<accession>C8VVR9</accession>
<name>C8VVR9_DESAS</name>
<dbReference type="InterPro" id="IPR002525">
    <property type="entry name" value="Transp_IS110-like_N"/>
</dbReference>
<evidence type="ECO:0000313" key="9">
    <source>
        <dbReference type="Proteomes" id="UP000002217"/>
    </source>
</evidence>
<evidence type="ECO:0000259" key="2">
    <source>
        <dbReference type="Pfam" id="PF02371"/>
    </source>
</evidence>
<dbReference type="GO" id="GO:0003677">
    <property type="term" value="F:DNA binding"/>
    <property type="evidence" value="ECO:0007669"/>
    <property type="project" value="InterPro"/>
</dbReference>
<dbReference type="Pfam" id="PF01548">
    <property type="entry name" value="DEDD_Tnp_IS110"/>
    <property type="match status" value="1"/>
</dbReference>
<dbReference type="Pfam" id="PF02371">
    <property type="entry name" value="Transposase_20"/>
    <property type="match status" value="1"/>
</dbReference>
<sequence length="408" mass="47049">MTISLHVGIDIGKNKNVACFMKLDGTILLKKLVFDNSISGAESLASKTKELSIKDSFDHVVFGMEATSLYHFHLMNYLLITEELKPYRPTVYQLNARSIKNFKKSYPPKGKNDAYDAYIIAEKLRHGRLPKPYEVDEMYLPLQRLTRYRFHLVGSLVREKSYFLTMLFMKFSNYGDVFSDIFGATSMSIITDFFGPEEIINTPLEDLVQLLVDKGNKQFSNPETLATELKRICRESYRMSPKLTDSVNLILETSMNNIRFFEQTIRKLDSVIARDMAKLSNPLMSIKGIGPVFSAGIISEIGDINKFEDQSQLAKFSGITWNSNQSGEFDGEDKPLNRAGNRYLRYYLIEAADSLRRHNDEYRAYYQKKFQESKKHAHKRAQVLTARKFVRLVFSLLSKNQLYRSDRG</sequence>
<dbReference type="KEGG" id="dae:Dtox_0868"/>
<dbReference type="eggNOG" id="COG3547">
    <property type="taxonomic scope" value="Bacteria"/>
</dbReference>
<dbReference type="InterPro" id="IPR003346">
    <property type="entry name" value="Transposase_20"/>
</dbReference>
<dbReference type="NCBIfam" id="NF033542">
    <property type="entry name" value="transpos_IS110"/>
    <property type="match status" value="1"/>
</dbReference>
<dbReference type="GO" id="GO:0004803">
    <property type="term" value="F:transposase activity"/>
    <property type="evidence" value="ECO:0007669"/>
    <property type="project" value="InterPro"/>
</dbReference>
<evidence type="ECO:0000259" key="1">
    <source>
        <dbReference type="Pfam" id="PF01548"/>
    </source>
</evidence>
<dbReference type="EMBL" id="CP001720">
    <property type="protein sequence ID" value="ACV64391.1"/>
    <property type="molecule type" value="Genomic_DNA"/>
</dbReference>
<evidence type="ECO:0000313" key="4">
    <source>
        <dbReference type="EMBL" id="ACV61769.1"/>
    </source>
</evidence>
<evidence type="ECO:0000313" key="3">
    <source>
        <dbReference type="EMBL" id="ACV61750.1"/>
    </source>
</evidence>
<dbReference type="PANTHER" id="PTHR33055">
    <property type="entry name" value="TRANSPOSASE FOR INSERTION SEQUENCE ELEMENT IS1111A"/>
    <property type="match status" value="1"/>
</dbReference>
<gene>
    <name evidence="3" type="ordered locus">Dtox_0845</name>
    <name evidence="4" type="ordered locus">Dtox_0868</name>
    <name evidence="5" type="ordered locus">Dtox_1520</name>
    <name evidence="6" type="ordered locus">Dtox_1574</name>
    <name evidence="7" type="ordered locus">Dtox_2497</name>
    <name evidence="8" type="ordered locus">Dtox_3682</name>
</gene>
<dbReference type="OrthoDB" id="9811278at2"/>
<keyword evidence="9" id="KW-1185">Reference proteome</keyword>
<feature type="domain" description="Transposase IS110-like N-terminal" evidence="1">
    <location>
        <begin position="7"/>
        <end position="167"/>
    </location>
</feature>
<feature type="domain" description="Transposase IS116/IS110/IS902 C-terminal" evidence="2">
    <location>
        <begin position="282"/>
        <end position="367"/>
    </location>
</feature>
<evidence type="ECO:0000313" key="7">
    <source>
        <dbReference type="EMBL" id="ACV63303.1"/>
    </source>
</evidence>
<dbReference type="KEGG" id="dae:Dtox_0845"/>
<dbReference type="Proteomes" id="UP000002217">
    <property type="component" value="Chromosome"/>
</dbReference>
<evidence type="ECO:0000313" key="8">
    <source>
        <dbReference type="EMBL" id="ACV64391.1"/>
    </source>
</evidence>
<evidence type="ECO:0000313" key="5">
    <source>
        <dbReference type="EMBL" id="ACV62384.1"/>
    </source>
</evidence>
<dbReference type="GO" id="GO:0006313">
    <property type="term" value="P:DNA transposition"/>
    <property type="evidence" value="ECO:0007669"/>
    <property type="project" value="InterPro"/>
</dbReference>
<dbReference type="EMBL" id="CP001720">
    <property type="protein sequence ID" value="ACV62384.1"/>
    <property type="molecule type" value="Genomic_DNA"/>
</dbReference>
<proteinExistence type="predicted"/>